<accession>A0ACC2NR02</accession>
<evidence type="ECO:0000313" key="2">
    <source>
        <dbReference type="Proteomes" id="UP001239111"/>
    </source>
</evidence>
<keyword evidence="2" id="KW-1185">Reference proteome</keyword>
<dbReference type="EMBL" id="CM056743">
    <property type="protein sequence ID" value="KAJ8673306.1"/>
    <property type="molecule type" value="Genomic_DNA"/>
</dbReference>
<comment type="caution">
    <text evidence="1">The sequence shown here is derived from an EMBL/GenBank/DDBJ whole genome shotgun (WGS) entry which is preliminary data.</text>
</comment>
<protein>
    <submittedName>
        <fullName evidence="1">Uncharacterized protein</fullName>
    </submittedName>
</protein>
<sequence>MTEGEIKLRKIVFKWVIQEYTATVAAAIAKNPIPHPEKLKLKSPTLILNNSVSLNFLLYPHGNDKRDTSGYVSVFLQSSTGSFKGKVSYYILDCNDTEICKHTTPHRLFEKGLYRGYPKFARQSQLVLVGGNLVIGCDVETDPEELQNPLVKMLNSSILEKKLNKYEQLFETKAYSDVKFIMQGREIHGHKSIIASQSPVLAAMFESKMKECNDNVVDIADISYNVMYELLRFIYAGKVKEIENVAVELLIASEKYMIEELKTLCENYLSSILSSKNVVQYLNLAELHNASLLKDKGINFIAQYAETVADSPHFDVSELGKVIMREVFSSVAKSKKRKLND</sequence>
<reference evidence="1" key="1">
    <citation type="submission" date="2023-04" db="EMBL/GenBank/DDBJ databases">
        <title>A chromosome-level genome assembly of the parasitoid wasp Eretmocerus hayati.</title>
        <authorList>
            <person name="Zhong Y."/>
            <person name="Liu S."/>
            <person name="Liu Y."/>
        </authorList>
    </citation>
    <scope>NUCLEOTIDE SEQUENCE</scope>
    <source>
        <strain evidence="1">ZJU_SS_LIU_2023</strain>
    </source>
</reference>
<evidence type="ECO:0000313" key="1">
    <source>
        <dbReference type="EMBL" id="KAJ8673306.1"/>
    </source>
</evidence>
<name>A0ACC2NR02_9HYME</name>
<gene>
    <name evidence="1" type="ORF">QAD02_004568</name>
</gene>
<dbReference type="Proteomes" id="UP001239111">
    <property type="component" value="Chromosome 3"/>
</dbReference>
<proteinExistence type="predicted"/>
<organism evidence="1 2">
    <name type="scientific">Eretmocerus hayati</name>
    <dbReference type="NCBI Taxonomy" id="131215"/>
    <lineage>
        <taxon>Eukaryota</taxon>
        <taxon>Metazoa</taxon>
        <taxon>Ecdysozoa</taxon>
        <taxon>Arthropoda</taxon>
        <taxon>Hexapoda</taxon>
        <taxon>Insecta</taxon>
        <taxon>Pterygota</taxon>
        <taxon>Neoptera</taxon>
        <taxon>Endopterygota</taxon>
        <taxon>Hymenoptera</taxon>
        <taxon>Apocrita</taxon>
        <taxon>Proctotrupomorpha</taxon>
        <taxon>Chalcidoidea</taxon>
        <taxon>Aphelinidae</taxon>
        <taxon>Aphelininae</taxon>
        <taxon>Eretmocerus</taxon>
    </lineage>
</organism>